<accession>N1QGM2</accession>
<feature type="region of interest" description="Disordered" evidence="1">
    <location>
        <begin position="475"/>
        <end position="664"/>
    </location>
</feature>
<feature type="domain" description="DUF3835" evidence="2">
    <location>
        <begin position="593"/>
        <end position="676"/>
    </location>
</feature>
<name>N1QGM2_SPHMS</name>
<dbReference type="InterPro" id="IPR024325">
    <property type="entry name" value="DUF3835"/>
</dbReference>
<dbReference type="Pfam" id="PF12927">
    <property type="entry name" value="DUF3835"/>
    <property type="match status" value="1"/>
</dbReference>
<dbReference type="eggNOG" id="ENOG502RP8H">
    <property type="taxonomic scope" value="Eukaryota"/>
</dbReference>
<dbReference type="AlphaFoldDB" id="N1QGM2"/>
<gene>
    <name evidence="3" type="ORF">SEPMUDRAFT_121880</name>
</gene>
<feature type="compositionally biased region" description="Acidic residues" evidence="1">
    <location>
        <begin position="381"/>
        <end position="391"/>
    </location>
</feature>
<dbReference type="GeneID" id="27898872"/>
<dbReference type="EMBL" id="KB456260">
    <property type="protein sequence ID" value="EMF16320.1"/>
    <property type="molecule type" value="Genomic_DNA"/>
</dbReference>
<feature type="compositionally biased region" description="Basic and acidic residues" evidence="1">
    <location>
        <begin position="244"/>
        <end position="260"/>
    </location>
</feature>
<feature type="compositionally biased region" description="Low complexity" evidence="1">
    <location>
        <begin position="560"/>
        <end position="578"/>
    </location>
</feature>
<keyword evidence="4" id="KW-1185">Reference proteome</keyword>
<feature type="compositionally biased region" description="Basic and acidic residues" evidence="1">
    <location>
        <begin position="215"/>
        <end position="228"/>
    </location>
</feature>
<reference evidence="3 4" key="1">
    <citation type="journal article" date="2012" name="PLoS Pathog.">
        <title>Diverse lifestyles and strategies of plant pathogenesis encoded in the genomes of eighteen Dothideomycetes fungi.</title>
        <authorList>
            <person name="Ohm R.A."/>
            <person name="Feau N."/>
            <person name="Henrissat B."/>
            <person name="Schoch C.L."/>
            <person name="Horwitz B.A."/>
            <person name="Barry K.W."/>
            <person name="Condon B.J."/>
            <person name="Copeland A.C."/>
            <person name="Dhillon B."/>
            <person name="Glaser F."/>
            <person name="Hesse C.N."/>
            <person name="Kosti I."/>
            <person name="LaButti K."/>
            <person name="Lindquist E.A."/>
            <person name="Lucas S."/>
            <person name="Salamov A.A."/>
            <person name="Bradshaw R.E."/>
            <person name="Ciuffetti L."/>
            <person name="Hamelin R.C."/>
            <person name="Kema G.H.J."/>
            <person name="Lawrence C."/>
            <person name="Scott J.A."/>
            <person name="Spatafora J.W."/>
            <person name="Turgeon B.G."/>
            <person name="de Wit P.J.G.M."/>
            <person name="Zhong S."/>
            <person name="Goodwin S.B."/>
            <person name="Grigoriev I.V."/>
        </authorList>
    </citation>
    <scope>NUCLEOTIDE SEQUENCE [LARGE SCALE GENOMIC DNA]</scope>
    <source>
        <strain evidence="3 4">SO2202</strain>
    </source>
</reference>
<dbReference type="OrthoDB" id="21413at2759"/>
<dbReference type="OMA" id="LNARGMW"/>
<feature type="compositionally biased region" description="Basic and acidic residues" evidence="1">
    <location>
        <begin position="528"/>
        <end position="538"/>
    </location>
</feature>
<sequence length="678" mass="74788">MDLLEVERQRLLLEQNLIKLKASLKHFRTLTAEYEGLTEEIQAGGDGVDLDNVSKTYAGDIVNEKEVRDLAGLPKTPRSATQVLDLIAKRQEYVQKNIETLQRQFWDAEAKLEELDFASANTDRGKGPLPLTEIHEELDDDDNVISSSVVQPEAATSKLVDSLRKAGLSENDLETTTDHIDKDVDQPGSDNSTKASASPLPPSALVTRHSYNEGSTRRPSESENEHPSGRPAIRKKSVSFSADTKPDPVPDRAEQEDGKRTVSFNDKVAIMPAAPPPDSRSVSFAPQVQEIPPESAKSLEPSVGGEDPEASSKSSDADMQKKLRSFMFKPGERVGEIDSNDELAKTHFVLPENESEEDAAMRREMLEYHLNEVGHVVAQMDLDEDDYDLDETGSTSDFLSSENPEEDTPYTSGMSDSDRESEDEFGRSTRRVISDDYHKEMQQLQRRLIGNLGPAASIDDSIVDTDLDAEHVRRLVIHDDSGAPSSSSKTQDPDHNLKVKKRVSFAETPKFAQEQDVARKAASMLQAENEHPLAERILESTTEVGGTADPAKKSSRFKTSQKSATSSAGATAGKQTATVRDMSTPEGPPGLVIADQLVERASRSQDAVAPSTDGSDPVLQRRELAEEYYRRRNDMIRQQGGFKAGTSEDDEHEQGDLMEERDGKLKKVSRFRAARIKG</sequence>
<feature type="compositionally biased region" description="Basic and acidic residues" evidence="1">
    <location>
        <begin position="424"/>
        <end position="438"/>
    </location>
</feature>
<feature type="compositionally biased region" description="Polar residues" evidence="1">
    <location>
        <begin position="392"/>
        <end position="402"/>
    </location>
</feature>
<organism evidence="3 4">
    <name type="scientific">Sphaerulina musiva (strain SO2202)</name>
    <name type="common">Poplar stem canker fungus</name>
    <name type="synonym">Septoria musiva</name>
    <dbReference type="NCBI Taxonomy" id="692275"/>
    <lineage>
        <taxon>Eukaryota</taxon>
        <taxon>Fungi</taxon>
        <taxon>Dikarya</taxon>
        <taxon>Ascomycota</taxon>
        <taxon>Pezizomycotina</taxon>
        <taxon>Dothideomycetes</taxon>
        <taxon>Dothideomycetidae</taxon>
        <taxon>Mycosphaerellales</taxon>
        <taxon>Mycosphaerellaceae</taxon>
        <taxon>Sphaerulina</taxon>
    </lineage>
</organism>
<feature type="compositionally biased region" description="Basic and acidic residues" evidence="1">
    <location>
        <begin position="176"/>
        <end position="185"/>
    </location>
</feature>
<evidence type="ECO:0000256" key="1">
    <source>
        <dbReference type="SAM" id="MobiDB-lite"/>
    </source>
</evidence>
<protein>
    <recommendedName>
        <fullName evidence="2">DUF3835 domain-containing protein</fullName>
    </recommendedName>
</protein>
<feature type="compositionally biased region" description="Basic and acidic residues" evidence="1">
    <location>
        <begin position="619"/>
        <end position="635"/>
    </location>
</feature>
<evidence type="ECO:0000313" key="4">
    <source>
        <dbReference type="Proteomes" id="UP000016931"/>
    </source>
</evidence>
<evidence type="ECO:0000259" key="2">
    <source>
        <dbReference type="Pfam" id="PF12927"/>
    </source>
</evidence>
<proteinExistence type="predicted"/>
<dbReference type="RefSeq" id="XP_016764441.1">
    <property type="nucleotide sequence ID" value="XM_016901735.1"/>
</dbReference>
<feature type="compositionally biased region" description="Basic and acidic residues" evidence="1">
    <location>
        <begin position="654"/>
        <end position="664"/>
    </location>
</feature>
<dbReference type="Proteomes" id="UP000016931">
    <property type="component" value="Unassembled WGS sequence"/>
</dbReference>
<feature type="region of interest" description="Disordered" evidence="1">
    <location>
        <begin position="381"/>
        <end position="438"/>
    </location>
</feature>
<feature type="region of interest" description="Disordered" evidence="1">
    <location>
        <begin position="170"/>
        <end position="319"/>
    </location>
</feature>
<dbReference type="InterPro" id="IPR039553">
    <property type="entry name" value="Prefoldin-like"/>
</dbReference>
<dbReference type="Pfam" id="PF13758">
    <property type="entry name" value="Prefoldin_3"/>
    <property type="match status" value="1"/>
</dbReference>
<evidence type="ECO:0000313" key="3">
    <source>
        <dbReference type="EMBL" id="EMF16320.1"/>
    </source>
</evidence>
<dbReference type="HOGENOM" id="CLU_030204_0_0_1"/>